<dbReference type="EMBL" id="JACSDY010000002">
    <property type="protein sequence ID" value="KAF7435036.1"/>
    <property type="molecule type" value="Genomic_DNA"/>
</dbReference>
<name>A0A834UF20_VESPE</name>
<proteinExistence type="predicted"/>
<evidence type="ECO:0000313" key="2">
    <source>
        <dbReference type="Proteomes" id="UP000600918"/>
    </source>
</evidence>
<gene>
    <name evidence="1" type="ORF">H0235_003227</name>
</gene>
<reference evidence="1" key="1">
    <citation type="journal article" date="2020" name="G3 (Bethesda)">
        <title>High-Quality Assemblies for Three Invasive Social Wasps from the &lt;i&gt;Vespula&lt;/i&gt; Genus.</title>
        <authorList>
            <person name="Harrop T.W.R."/>
            <person name="Guhlin J."/>
            <person name="McLaughlin G.M."/>
            <person name="Permina E."/>
            <person name="Stockwell P."/>
            <person name="Gilligan J."/>
            <person name="Le Lec M.F."/>
            <person name="Gruber M.A.M."/>
            <person name="Quinn O."/>
            <person name="Lovegrove M."/>
            <person name="Duncan E.J."/>
            <person name="Remnant E.J."/>
            <person name="Van Eeckhoven J."/>
            <person name="Graham B."/>
            <person name="Knapp R.A."/>
            <person name="Langford K.W."/>
            <person name="Kronenberg Z."/>
            <person name="Press M.O."/>
            <person name="Eacker S.M."/>
            <person name="Wilson-Rankin E.E."/>
            <person name="Purcell J."/>
            <person name="Lester P.J."/>
            <person name="Dearden P.K."/>
        </authorList>
    </citation>
    <scope>NUCLEOTIDE SEQUENCE</scope>
    <source>
        <strain evidence="1">Volc-1</strain>
    </source>
</reference>
<comment type="caution">
    <text evidence="1">The sequence shown here is derived from an EMBL/GenBank/DDBJ whole genome shotgun (WGS) entry which is preliminary data.</text>
</comment>
<protein>
    <submittedName>
        <fullName evidence="1">Uncharacterized protein</fullName>
    </submittedName>
</protein>
<accession>A0A834UF20</accession>
<dbReference type="Proteomes" id="UP000600918">
    <property type="component" value="Unassembled WGS sequence"/>
</dbReference>
<organism evidence="1 2">
    <name type="scientific">Vespula pensylvanica</name>
    <name type="common">Western yellow jacket</name>
    <name type="synonym">Wasp</name>
    <dbReference type="NCBI Taxonomy" id="30213"/>
    <lineage>
        <taxon>Eukaryota</taxon>
        <taxon>Metazoa</taxon>
        <taxon>Ecdysozoa</taxon>
        <taxon>Arthropoda</taxon>
        <taxon>Hexapoda</taxon>
        <taxon>Insecta</taxon>
        <taxon>Pterygota</taxon>
        <taxon>Neoptera</taxon>
        <taxon>Endopterygota</taxon>
        <taxon>Hymenoptera</taxon>
        <taxon>Apocrita</taxon>
        <taxon>Aculeata</taxon>
        <taxon>Vespoidea</taxon>
        <taxon>Vespidae</taxon>
        <taxon>Vespinae</taxon>
        <taxon>Vespula</taxon>
    </lineage>
</organism>
<sequence>MEAKDIEQVEALNAFLNQHKEFSKLTEAIGKGNNAIKKLSSGKIEELRELVGPLNSVDETKDYLQNEGEIDYSKVPNIDLSLTSPNSKSARNPELLKTLNCGQDENLRRLAQRNSRSMHRVDKDLRYNISNRPDVLPNFRPNPMSLFGPNQGSPFNNNFQKIPNFEVSNTGPVNFDRPVLFKCSRSKYRQAQCTKSFQFQFCKLWL</sequence>
<keyword evidence="2" id="KW-1185">Reference proteome</keyword>
<dbReference type="AlphaFoldDB" id="A0A834UF20"/>
<evidence type="ECO:0000313" key="1">
    <source>
        <dbReference type="EMBL" id="KAF7435036.1"/>
    </source>
</evidence>